<name>A0A383F6N8_9ZZZZ</name>
<organism evidence="2">
    <name type="scientific">marine metagenome</name>
    <dbReference type="NCBI Taxonomy" id="408172"/>
    <lineage>
        <taxon>unclassified sequences</taxon>
        <taxon>metagenomes</taxon>
        <taxon>ecological metagenomes</taxon>
    </lineage>
</organism>
<feature type="region of interest" description="Disordered" evidence="1">
    <location>
        <begin position="1"/>
        <end position="20"/>
    </location>
</feature>
<evidence type="ECO:0000256" key="1">
    <source>
        <dbReference type="SAM" id="MobiDB-lite"/>
    </source>
</evidence>
<feature type="compositionally biased region" description="Pro residues" evidence="1">
    <location>
        <begin position="9"/>
        <end position="20"/>
    </location>
</feature>
<proteinExistence type="predicted"/>
<protein>
    <recommendedName>
        <fullName evidence="3">DUF1800 domain-containing protein</fullName>
    </recommendedName>
</protein>
<feature type="non-terminal residue" evidence="2">
    <location>
        <position position="228"/>
    </location>
</feature>
<dbReference type="Pfam" id="PF08811">
    <property type="entry name" value="DUF1800"/>
    <property type="match status" value="1"/>
</dbReference>
<reference evidence="2" key="1">
    <citation type="submission" date="2018-05" db="EMBL/GenBank/DDBJ databases">
        <authorList>
            <person name="Lanie J.A."/>
            <person name="Ng W.-L."/>
            <person name="Kazmierczak K.M."/>
            <person name="Andrzejewski T.M."/>
            <person name="Davidsen T.M."/>
            <person name="Wayne K.J."/>
            <person name="Tettelin H."/>
            <person name="Glass J.I."/>
            <person name="Rusch D."/>
            <person name="Podicherti R."/>
            <person name="Tsui H.-C.T."/>
            <person name="Winkler M.E."/>
        </authorList>
    </citation>
    <scope>NUCLEOTIDE SEQUENCE</scope>
</reference>
<accession>A0A383F6N8</accession>
<evidence type="ECO:0000313" key="2">
    <source>
        <dbReference type="EMBL" id="SVE64564.1"/>
    </source>
</evidence>
<dbReference type="EMBL" id="UINC01231846">
    <property type="protein sequence ID" value="SVE64564.1"/>
    <property type="molecule type" value="Genomic_DNA"/>
</dbReference>
<feature type="non-terminal residue" evidence="2">
    <location>
        <position position="1"/>
    </location>
</feature>
<gene>
    <name evidence="2" type="ORF">METZ01_LOCUS517418</name>
</gene>
<dbReference type="AlphaFoldDB" id="A0A383F6N8"/>
<evidence type="ECO:0008006" key="3">
    <source>
        <dbReference type="Google" id="ProtNLM"/>
    </source>
</evidence>
<sequence length="228" mass="25277">YNYFVADEPPIPSWPTKPPQDPEAVEFLAETLLNSGYEIKQVMRTLLKSEFFKNSLYRKVRSPVEVVVGTLKMTGEFERPLPGLSRLAAIPGNVGQSLLDPPTVEGWHTGKEWINSGSLSTRVNFVGERVSNVQLAGVRDIVNRVAGDGYPISPEGLVERCLDQMGPLNLNDDTHYEILQYVEREGPVSWTTAGEQATSARRVGETLALIAATKEYQFGGGFRARHWG</sequence>
<dbReference type="InterPro" id="IPR014917">
    <property type="entry name" value="DUF1800"/>
</dbReference>